<name>A0A1H2PPQ8_9BURK</name>
<dbReference type="InterPro" id="IPR050767">
    <property type="entry name" value="Sel1_AlgK"/>
</dbReference>
<feature type="compositionally biased region" description="Polar residues" evidence="1">
    <location>
        <begin position="1"/>
        <end position="33"/>
    </location>
</feature>
<protein>
    <submittedName>
        <fullName evidence="2">Sel1 repeat-containing protein</fullName>
    </submittedName>
</protein>
<dbReference type="PANTHER" id="PTHR11102:SF160">
    <property type="entry name" value="ERAD-ASSOCIATED E3 UBIQUITIN-PROTEIN LIGASE COMPONENT HRD3"/>
    <property type="match status" value="1"/>
</dbReference>
<feature type="region of interest" description="Disordered" evidence="1">
    <location>
        <begin position="1"/>
        <end position="34"/>
    </location>
</feature>
<reference evidence="3" key="1">
    <citation type="submission" date="2016-09" db="EMBL/GenBank/DDBJ databases">
        <authorList>
            <person name="Varghese N."/>
            <person name="Submissions S."/>
        </authorList>
    </citation>
    <scope>NUCLEOTIDE SEQUENCE [LARGE SCALE GENOMIC DNA]</scope>
    <source>
        <strain evidence="3">JS23</strain>
    </source>
</reference>
<dbReference type="PANTHER" id="PTHR11102">
    <property type="entry name" value="SEL-1-LIKE PROTEIN"/>
    <property type="match status" value="1"/>
</dbReference>
<evidence type="ECO:0000256" key="1">
    <source>
        <dbReference type="SAM" id="MobiDB-lite"/>
    </source>
</evidence>
<dbReference type="Proteomes" id="UP000243719">
    <property type="component" value="Unassembled WGS sequence"/>
</dbReference>
<dbReference type="InterPro" id="IPR011990">
    <property type="entry name" value="TPR-like_helical_dom_sf"/>
</dbReference>
<dbReference type="SUPFAM" id="SSF81901">
    <property type="entry name" value="HCP-like"/>
    <property type="match status" value="1"/>
</dbReference>
<dbReference type="Pfam" id="PF08238">
    <property type="entry name" value="Sel1"/>
    <property type="match status" value="2"/>
</dbReference>
<proteinExistence type="predicted"/>
<accession>A0A1H2PPQ8</accession>
<dbReference type="Gene3D" id="1.25.40.10">
    <property type="entry name" value="Tetratricopeptide repeat domain"/>
    <property type="match status" value="1"/>
</dbReference>
<dbReference type="RefSeq" id="WP_235837865.1">
    <property type="nucleotide sequence ID" value="NZ_FNLO01000004.1"/>
</dbReference>
<dbReference type="InterPro" id="IPR006597">
    <property type="entry name" value="Sel1-like"/>
</dbReference>
<sequence length="172" mass="19766">MGNTIRLCTQDSGCSQQPRNVATFQPQQSSPEDSQIAALEEKAKQDPRAAFDLALRYFRGDGIRRNTYQAITWMRDAAERGYPQAQLALGRFYLSGMEEMGSDPAEAESWLLLAAERGDPEAKTLLAQAQQAKKDEVAYRRWLNAHRAAWLGYWSSGYHYYSYWRNGAWYFY</sequence>
<dbReference type="STRING" id="1770053.SAMN05216551_104340"/>
<keyword evidence="3" id="KW-1185">Reference proteome</keyword>
<evidence type="ECO:0000313" key="2">
    <source>
        <dbReference type="EMBL" id="SDV48301.1"/>
    </source>
</evidence>
<gene>
    <name evidence="2" type="ORF">SAMN05216551_104340</name>
</gene>
<dbReference type="SMART" id="SM00671">
    <property type="entry name" value="SEL1"/>
    <property type="match status" value="2"/>
</dbReference>
<evidence type="ECO:0000313" key="3">
    <source>
        <dbReference type="Proteomes" id="UP000243719"/>
    </source>
</evidence>
<organism evidence="2 3">
    <name type="scientific">Chitinasiproducens palmae</name>
    <dbReference type="NCBI Taxonomy" id="1770053"/>
    <lineage>
        <taxon>Bacteria</taxon>
        <taxon>Pseudomonadati</taxon>
        <taxon>Pseudomonadota</taxon>
        <taxon>Betaproteobacteria</taxon>
        <taxon>Burkholderiales</taxon>
        <taxon>Burkholderiaceae</taxon>
        <taxon>Chitinasiproducens</taxon>
    </lineage>
</organism>
<dbReference type="EMBL" id="FNLO01000004">
    <property type="protein sequence ID" value="SDV48301.1"/>
    <property type="molecule type" value="Genomic_DNA"/>
</dbReference>
<dbReference type="AlphaFoldDB" id="A0A1H2PPQ8"/>